<dbReference type="UniPathway" id="UPA00047">
    <property type="reaction ID" value="UER00054"/>
</dbReference>
<dbReference type="RefSeq" id="WP_018580583.1">
    <property type="nucleotide sequence ID" value="NZ_UFXQ01000001.1"/>
</dbReference>
<dbReference type="GO" id="GO:0009097">
    <property type="term" value="P:isoleucine biosynthetic process"/>
    <property type="evidence" value="ECO:0007669"/>
    <property type="project" value="UniProtKB-UniRule"/>
</dbReference>
<gene>
    <name evidence="12 14" type="primary">ilvA</name>
    <name evidence="14" type="ORF">NCTC11862_00151</name>
</gene>
<evidence type="ECO:0000256" key="11">
    <source>
        <dbReference type="ARBA" id="ARBA00025527"/>
    </source>
</evidence>
<keyword evidence="15" id="KW-1185">Reference proteome</keyword>
<dbReference type="Pfam" id="PF00291">
    <property type="entry name" value="PALP"/>
    <property type="match status" value="1"/>
</dbReference>
<evidence type="ECO:0000259" key="13">
    <source>
        <dbReference type="PROSITE" id="PS51672"/>
    </source>
</evidence>
<evidence type="ECO:0000313" key="14">
    <source>
        <dbReference type="EMBL" id="STC68285.1"/>
    </source>
</evidence>
<comment type="function">
    <text evidence="11 12">Catalyzes the anaerobic formation of alpha-ketobutyrate and ammonia from threonine in a two-step reaction. The first step involved a dehydration of threonine and a production of enamine intermediates (aminocrotonate), which tautomerizes to its imine form (iminobutyrate). Both intermediates are unstable and short-lived. The second step is the nonenzymatic hydrolysis of the enamine/imine intermediates to form 2-ketobutyrate and free ammonia. In the low water environment of the cell, the second step is accelerated by RidA.</text>
</comment>
<dbReference type="Gene3D" id="3.40.1020.10">
    <property type="entry name" value="Biosynthetic Threonine Deaminase, Domain 3"/>
    <property type="match status" value="1"/>
</dbReference>
<dbReference type="GO" id="GO:0006567">
    <property type="term" value="P:L-threonine catabolic process"/>
    <property type="evidence" value="ECO:0007669"/>
    <property type="project" value="TreeGrafter"/>
</dbReference>
<dbReference type="InterPro" id="IPR001721">
    <property type="entry name" value="TD_ACT-like"/>
</dbReference>
<dbReference type="STRING" id="35756.GCA_001044155_01415"/>
<keyword evidence="7 12" id="KW-0412">Isoleucine biosynthesis</keyword>
<dbReference type="EMBL" id="UFXQ01000001">
    <property type="protein sequence ID" value="STC68285.1"/>
    <property type="molecule type" value="Genomic_DNA"/>
</dbReference>
<comment type="catalytic activity">
    <reaction evidence="1 12">
        <text>L-threonine = 2-oxobutanoate + NH4(+)</text>
        <dbReference type="Rhea" id="RHEA:22108"/>
        <dbReference type="ChEBI" id="CHEBI:16763"/>
        <dbReference type="ChEBI" id="CHEBI:28938"/>
        <dbReference type="ChEBI" id="CHEBI:57926"/>
        <dbReference type="EC" id="4.3.1.19"/>
    </reaction>
</comment>
<keyword evidence="9 12" id="KW-0456">Lyase</keyword>
<keyword evidence="10 12" id="KW-0100">Branched-chain amino acid biosynthesis</keyword>
<dbReference type="Gene3D" id="3.40.50.1100">
    <property type="match status" value="2"/>
</dbReference>
<dbReference type="OrthoDB" id="9811476at2"/>
<dbReference type="InterPro" id="IPR050147">
    <property type="entry name" value="Ser/Thr_Dehydratase"/>
</dbReference>
<dbReference type="PROSITE" id="PS51672">
    <property type="entry name" value="ACT_LIKE"/>
    <property type="match status" value="1"/>
</dbReference>
<comment type="cofactor">
    <cofactor evidence="2 12">
        <name>pyridoxal 5'-phosphate</name>
        <dbReference type="ChEBI" id="CHEBI:597326"/>
    </cofactor>
</comment>
<dbReference type="FunFam" id="3.40.50.1100:FF:000005">
    <property type="entry name" value="Threonine dehydratase catabolic"/>
    <property type="match status" value="1"/>
</dbReference>
<reference evidence="14 15" key="1">
    <citation type="submission" date="2018-06" db="EMBL/GenBank/DDBJ databases">
        <authorList>
            <consortium name="Pathogen Informatics"/>
            <person name="Doyle S."/>
        </authorList>
    </citation>
    <scope>NUCLEOTIDE SEQUENCE [LARGE SCALE GENOMIC DNA]</scope>
    <source>
        <strain evidence="14 15">NCTC11862</strain>
    </source>
</reference>
<dbReference type="GO" id="GO:0004794">
    <property type="term" value="F:threonine deaminase activity"/>
    <property type="evidence" value="ECO:0007669"/>
    <property type="project" value="UniProtKB-UniRule"/>
</dbReference>
<evidence type="ECO:0000256" key="5">
    <source>
        <dbReference type="ARBA" id="ARBA00011881"/>
    </source>
</evidence>
<dbReference type="InterPro" id="IPR000634">
    <property type="entry name" value="Ser/Thr_deHydtase_PyrdxlP-BS"/>
</dbReference>
<accession>A0A376CJ09</accession>
<keyword evidence="8 12" id="KW-0663">Pyridoxal phosphate</keyword>
<evidence type="ECO:0000256" key="10">
    <source>
        <dbReference type="ARBA" id="ARBA00023304"/>
    </source>
</evidence>
<dbReference type="PANTHER" id="PTHR48078:SF11">
    <property type="entry name" value="THREONINE DEHYDRATASE, MITOCHONDRIAL"/>
    <property type="match status" value="1"/>
</dbReference>
<proteinExistence type="inferred from homology"/>
<feature type="domain" description="ACT-like" evidence="13">
    <location>
        <begin position="338"/>
        <end position="412"/>
    </location>
</feature>
<comment type="similarity">
    <text evidence="4 12">Belongs to the serine/threonine dehydratase family.</text>
</comment>
<sequence length="423" mass="45132">MSFEPVHASDIQVAQANISAVIAPTPLQYCPRLSDKHGVEVYLKREDLQDVRSYKIRGAYYGMSQLSPGERDAGVVAASAGNHAQGVAYACRTMGIEGRIFVPSTTPKQKRDRIQIHGGDMVELVVTGANFDEAAEAARRDAQERGATIIEPFDSRNTVIGQGTVAAEIVTQLTSLGKSMDTIMVPVGGGGLLAGVTSYLADMSPRTAIVGVEPAGAPSLQASIANEGPVTLKDVDSFVDGASVKRTGDLNYQIVEANQGRIHLLSADEGAVSTEMLDLYQNEGLIAEPAGALSVAGLAEISLTPGSVVVCIISGGNNDVLRYAEIMERSLVHRGLKHYFLVNFPQEPGQLRRFLTDVLGPDDDIALFEYLKKNNRETGAALVGIELAAARDLGPLLKRMDESGMDCERLMPGTPAYEYIVGN</sequence>
<dbReference type="CDD" id="cd01562">
    <property type="entry name" value="Thr-dehyd"/>
    <property type="match status" value="1"/>
</dbReference>
<dbReference type="InterPro" id="IPR038110">
    <property type="entry name" value="TD_ACT-like_sf"/>
</dbReference>
<comment type="pathway">
    <text evidence="3 12">Amino-acid biosynthesis; L-isoleucine biosynthesis; 2-oxobutanoate from L-threonine: step 1/1.</text>
</comment>
<dbReference type="Pfam" id="PF00585">
    <property type="entry name" value="Thr_dehydrat_C"/>
    <property type="match status" value="1"/>
</dbReference>
<evidence type="ECO:0000256" key="1">
    <source>
        <dbReference type="ARBA" id="ARBA00001274"/>
    </source>
</evidence>
<dbReference type="FunFam" id="3.40.1020.10:FF:000002">
    <property type="entry name" value="L-threonine dehydratase"/>
    <property type="match status" value="1"/>
</dbReference>
<dbReference type="InterPro" id="IPR011820">
    <property type="entry name" value="IlvA"/>
</dbReference>
<evidence type="ECO:0000256" key="8">
    <source>
        <dbReference type="ARBA" id="ARBA00022898"/>
    </source>
</evidence>
<dbReference type="EC" id="4.3.1.19" evidence="12"/>
<evidence type="ECO:0000313" key="15">
    <source>
        <dbReference type="Proteomes" id="UP000254467"/>
    </source>
</evidence>
<dbReference type="AlphaFoldDB" id="A0A376CJ09"/>
<evidence type="ECO:0000256" key="4">
    <source>
        <dbReference type="ARBA" id="ARBA00010869"/>
    </source>
</evidence>
<dbReference type="GO" id="GO:0006565">
    <property type="term" value="P:L-serine catabolic process"/>
    <property type="evidence" value="ECO:0007669"/>
    <property type="project" value="TreeGrafter"/>
</dbReference>
<dbReference type="NCBIfam" id="NF006390">
    <property type="entry name" value="PRK08639.1"/>
    <property type="match status" value="1"/>
</dbReference>
<keyword evidence="6 12" id="KW-0028">Amino-acid biosynthesis</keyword>
<dbReference type="InterPro" id="IPR001926">
    <property type="entry name" value="TrpB-like_PALP"/>
</dbReference>
<dbReference type="GO" id="GO:0030170">
    <property type="term" value="F:pyridoxal phosphate binding"/>
    <property type="evidence" value="ECO:0007669"/>
    <property type="project" value="InterPro"/>
</dbReference>
<dbReference type="Proteomes" id="UP000254467">
    <property type="component" value="Unassembled WGS sequence"/>
</dbReference>
<dbReference type="NCBIfam" id="TIGR02079">
    <property type="entry name" value="THD1"/>
    <property type="match status" value="1"/>
</dbReference>
<evidence type="ECO:0000256" key="6">
    <source>
        <dbReference type="ARBA" id="ARBA00022605"/>
    </source>
</evidence>
<dbReference type="InterPro" id="IPR036052">
    <property type="entry name" value="TrpB-like_PALP_sf"/>
</dbReference>
<dbReference type="PROSITE" id="PS00165">
    <property type="entry name" value="DEHYDRATASE_SER_THR"/>
    <property type="match status" value="1"/>
</dbReference>
<dbReference type="SUPFAM" id="SSF53686">
    <property type="entry name" value="Tryptophan synthase beta subunit-like PLP-dependent enzymes"/>
    <property type="match status" value="1"/>
</dbReference>
<dbReference type="PANTHER" id="PTHR48078">
    <property type="entry name" value="THREONINE DEHYDRATASE, MITOCHONDRIAL-RELATED"/>
    <property type="match status" value="1"/>
</dbReference>
<evidence type="ECO:0000256" key="7">
    <source>
        <dbReference type="ARBA" id="ARBA00022624"/>
    </source>
</evidence>
<protein>
    <recommendedName>
        <fullName evidence="12">L-threonine dehydratase</fullName>
        <ecNumber evidence="12">4.3.1.19</ecNumber>
    </recommendedName>
    <alternativeName>
        <fullName evidence="12">Threonine deaminase</fullName>
    </alternativeName>
</protein>
<evidence type="ECO:0000256" key="2">
    <source>
        <dbReference type="ARBA" id="ARBA00001933"/>
    </source>
</evidence>
<evidence type="ECO:0000256" key="12">
    <source>
        <dbReference type="RuleBase" id="RU362012"/>
    </source>
</evidence>
<evidence type="ECO:0000256" key="9">
    <source>
        <dbReference type="ARBA" id="ARBA00023239"/>
    </source>
</evidence>
<name>A0A376CJ09_9CORY</name>
<dbReference type="GO" id="GO:0003941">
    <property type="term" value="F:L-serine ammonia-lyase activity"/>
    <property type="evidence" value="ECO:0007669"/>
    <property type="project" value="TreeGrafter"/>
</dbReference>
<comment type="subunit">
    <text evidence="5 12">Homotetramer.</text>
</comment>
<evidence type="ECO:0000256" key="3">
    <source>
        <dbReference type="ARBA" id="ARBA00004810"/>
    </source>
</evidence>
<organism evidence="14 15">
    <name type="scientific">Corynebacterium pilosum</name>
    <dbReference type="NCBI Taxonomy" id="35756"/>
    <lineage>
        <taxon>Bacteria</taxon>
        <taxon>Bacillati</taxon>
        <taxon>Actinomycetota</taxon>
        <taxon>Actinomycetes</taxon>
        <taxon>Mycobacteriales</taxon>
        <taxon>Corynebacteriaceae</taxon>
        <taxon>Corynebacterium</taxon>
    </lineage>
</organism>